<protein>
    <submittedName>
        <fullName evidence="2">Uncharacterized protein</fullName>
    </submittedName>
</protein>
<reference evidence="2 3" key="1">
    <citation type="submission" date="2021-03" db="EMBL/GenBank/DDBJ databases">
        <title>Flavobacterium Flabelliformis Sp. Nov. And Flavobacterium Geliluteum Sp. Nov., Two Novel Multidrug Resistant Psychrophilic Species Isolated From Antarctica.</title>
        <authorList>
            <person name="Kralova S."/>
            <person name="Busse H.J."/>
            <person name="Bezdicek M."/>
            <person name="Nykrynova M."/>
            <person name="Kroupova E."/>
            <person name="Krsek D."/>
            <person name="Sedlacek I."/>
        </authorList>
    </citation>
    <scope>NUCLEOTIDE SEQUENCE [LARGE SCALE GENOMIC DNA]</scope>
    <source>
        <strain evidence="2 3">P7388</strain>
    </source>
</reference>
<sequence length="195" mass="23376">MKENILLLLQIITVDFFTAFGLYTLLFLLLSIFIKNVVLYKIDNEATKFISFVGAVYFIVWIIGLFVFYAESNTEEQNSMLNRMFGKYWFGIWMQPILWLLITQLLRIKRICKNIFLRILFSFMLIISIERFVILITSLHRDYLPSSWTMYHDLDIYPSNFVLAVFCKIITFLLFVGIYYFVTEKLKQLFKRKVE</sequence>
<feature type="transmembrane region" description="Helical" evidence="1">
    <location>
        <begin position="156"/>
        <end position="182"/>
    </location>
</feature>
<feature type="transmembrane region" description="Helical" evidence="1">
    <location>
        <begin position="6"/>
        <end position="34"/>
    </location>
</feature>
<gene>
    <name evidence="2" type="ORF">J3495_00510</name>
</gene>
<name>A0A941AXH0_9FLAO</name>
<evidence type="ECO:0000313" key="2">
    <source>
        <dbReference type="EMBL" id="MBP4136557.1"/>
    </source>
</evidence>
<comment type="caution">
    <text evidence="2">The sequence shown here is derived from an EMBL/GenBank/DDBJ whole genome shotgun (WGS) entry which is preliminary data.</text>
</comment>
<keyword evidence="1" id="KW-0472">Membrane</keyword>
<organism evidence="2 3">
    <name type="scientific">Flavobacterium geliluteum</name>
    <dbReference type="NCBI Taxonomy" id="2816120"/>
    <lineage>
        <taxon>Bacteria</taxon>
        <taxon>Pseudomonadati</taxon>
        <taxon>Bacteroidota</taxon>
        <taxon>Flavobacteriia</taxon>
        <taxon>Flavobacteriales</taxon>
        <taxon>Flavobacteriaceae</taxon>
        <taxon>Flavobacterium</taxon>
    </lineage>
</organism>
<feature type="transmembrane region" description="Helical" evidence="1">
    <location>
        <begin position="46"/>
        <end position="68"/>
    </location>
</feature>
<keyword evidence="3" id="KW-1185">Reference proteome</keyword>
<dbReference type="Pfam" id="PF10317">
    <property type="entry name" value="7TM_GPCR_Srd"/>
    <property type="match status" value="1"/>
</dbReference>
<dbReference type="EMBL" id="JAGFBV010000001">
    <property type="protein sequence ID" value="MBP4136557.1"/>
    <property type="molecule type" value="Genomic_DNA"/>
</dbReference>
<feature type="transmembrane region" description="Helical" evidence="1">
    <location>
        <begin position="115"/>
        <end position="136"/>
    </location>
</feature>
<dbReference type="RefSeq" id="WP_210664605.1">
    <property type="nucleotide sequence ID" value="NZ_JAGFBV010000001.1"/>
</dbReference>
<accession>A0A941AXH0</accession>
<evidence type="ECO:0000256" key="1">
    <source>
        <dbReference type="SAM" id="Phobius"/>
    </source>
</evidence>
<proteinExistence type="predicted"/>
<dbReference type="InterPro" id="IPR019421">
    <property type="entry name" value="7TM_GPCR_serpentine_rcpt_Srd"/>
</dbReference>
<evidence type="ECO:0000313" key="3">
    <source>
        <dbReference type="Proteomes" id="UP000675047"/>
    </source>
</evidence>
<keyword evidence="1" id="KW-1133">Transmembrane helix</keyword>
<keyword evidence="1" id="KW-0812">Transmembrane</keyword>
<dbReference type="AlphaFoldDB" id="A0A941AXH0"/>
<dbReference type="Proteomes" id="UP000675047">
    <property type="component" value="Unassembled WGS sequence"/>
</dbReference>
<feature type="transmembrane region" description="Helical" evidence="1">
    <location>
        <begin position="88"/>
        <end position="108"/>
    </location>
</feature>